<evidence type="ECO:0000313" key="1">
    <source>
        <dbReference type="EMBL" id="NDU43597.1"/>
    </source>
</evidence>
<dbReference type="RefSeq" id="WP_163098774.1">
    <property type="nucleotide sequence ID" value="NZ_CP127523.1"/>
</dbReference>
<protein>
    <submittedName>
        <fullName evidence="1">Uncharacterized protein</fullName>
    </submittedName>
</protein>
<dbReference type="AlphaFoldDB" id="A0A845UCW1"/>
<dbReference type="EMBL" id="WNJL01000037">
    <property type="protein sequence ID" value="NDU43597.1"/>
    <property type="molecule type" value="Genomic_DNA"/>
</dbReference>
<accession>A0A845UCW1</accession>
<gene>
    <name evidence="1" type="ORF">GL267_13495</name>
</gene>
<organism evidence="1">
    <name type="scientific">Acidithiobacillus ferrianus</name>
    <dbReference type="NCBI Taxonomy" id="2678518"/>
    <lineage>
        <taxon>Bacteria</taxon>
        <taxon>Pseudomonadati</taxon>
        <taxon>Pseudomonadota</taxon>
        <taxon>Acidithiobacillia</taxon>
        <taxon>Acidithiobacillales</taxon>
        <taxon>Acidithiobacillaceae</taxon>
        <taxon>Acidithiobacillus</taxon>
    </lineage>
</organism>
<sequence length="91" mass="10368">MERTVATGDGVVEGFRPIQHVTVGHVLHGKDPLFHAVKMHACPVNKSITEKHYLQSISHPLLNNYKYVIYMDEIKNILCPDLDKKVAVYVR</sequence>
<proteinExistence type="predicted"/>
<name>A0A845UCW1_9PROT</name>
<comment type="caution">
    <text evidence="1">The sequence shown here is derived from an EMBL/GenBank/DDBJ whole genome shotgun (WGS) entry which is preliminary data.</text>
</comment>
<dbReference type="InterPro" id="IPR029033">
    <property type="entry name" value="His_PPase_superfam"/>
</dbReference>
<dbReference type="Gene3D" id="3.40.50.1240">
    <property type="entry name" value="Phosphoglycerate mutase-like"/>
    <property type="match status" value="1"/>
</dbReference>
<reference evidence="1" key="1">
    <citation type="submission" date="2019-11" db="EMBL/GenBank/DDBJ databases">
        <title>Acidithiobacillus ferrianus sp. nov.: a facultatively anaerobic and extremely acidophilic chemolithoautotroph.</title>
        <authorList>
            <person name="Norris P.R."/>
            <person name="Falagan C."/>
            <person name="Moya-Beltran A."/>
            <person name="Castro M."/>
            <person name="Quatrini R."/>
            <person name="Johnson D.B."/>
        </authorList>
    </citation>
    <scope>NUCLEOTIDE SEQUENCE [LARGE SCALE GENOMIC DNA]</scope>
    <source>
        <strain evidence="1">MG</strain>
    </source>
</reference>